<gene>
    <name evidence="4" type="ORF">ABNO52_00305</name>
</gene>
<dbReference type="InterPro" id="IPR001247">
    <property type="entry name" value="ExoRNase_PH_dom1"/>
</dbReference>
<protein>
    <submittedName>
        <fullName evidence="4">Polyribonucleotide nucleotidyltransferase</fullName>
    </submittedName>
</protein>
<reference evidence="4" key="1">
    <citation type="submission" date="2024-06" db="EMBL/GenBank/DDBJ databases">
        <title>Diversity, functionality, and evolutionary history of bacterial symbionts in false click beetles (Coleoptera, Throscidae).</title>
        <authorList>
            <person name="Wierz J.C."/>
            <person name="Malm H."/>
            <person name="Kaltenpoth M."/>
            <person name="Engl T."/>
        </authorList>
    </citation>
    <scope>NUCLEOTIDE SEQUENCE</scope>
    <source>
        <strain evidence="4">Tser</strain>
    </source>
</reference>
<accession>A0AAU7QT21</accession>
<dbReference type="GO" id="GO:0005829">
    <property type="term" value="C:cytosol"/>
    <property type="evidence" value="ECO:0007669"/>
    <property type="project" value="TreeGrafter"/>
</dbReference>
<sequence length="679" mass="81610">MIIKNKNLFLNKKKILLSTGFLTNNLTISLQIGNTNILGIIVNNNNNKIKDFLPLSIIYKEKTFALNKIPFGYIKKENKYSNREILMMRVIDRLVRPLIQIYIKEIQITLLLLSYDKKFPSDSLLSIITSLLLYIKGFTTKLIYQIRIIKIGNKYIINPSLKIINNKNIKINLLIGGDGKYITVMEGDMKQVSYKELKKIIIYANKIIIRGIILQKKFLKKYYFLHKKEKRLNYYINKFSYIKRIINKYKICIKNIFFQNNRNNKFYYKNINNIKNKILKIENIKNKIIFDYFFNIKKKNIFNKKIIYFKKRLDNRNFNKIRKIKSKINYLAIPHGSCLFFRGNTKILVIVTLSTINNINIIDTLDKEYKEKFYIFYNFNDFSVQKINKSFIISRREIGHGYLAQKSFKYLLFNNRKYIIRVVSEVLESNGSTSMATVCATNMALLNAGVILKNNISGISYGILKYKKKKIILTDISEIEDYYGYIDFKITGTKKGFTSCQIDIKDRILNIKLIKNILKKSSKDLKKIIIIMNKIIKYPSKIYIFKFFIHKKFMFFFNEYNIFMIKNNNNLHKLIINYFRKKKKIYLISKNKYDINKILFLLKNKIFFLKKKFIYRFKIHFITYKGIYIKLYNIFYFLKKKYLYLKYKYIYYFLKVNDYINLIYINIFNNRIFISRNFI</sequence>
<feature type="domain" description="Exoribonuclease phosphorolytic" evidence="3">
    <location>
        <begin position="321"/>
        <end position="450"/>
    </location>
</feature>
<evidence type="ECO:0000259" key="3">
    <source>
        <dbReference type="Pfam" id="PF01138"/>
    </source>
</evidence>
<keyword evidence="2" id="KW-1133">Transmembrane helix</keyword>
<name>A0AAU7QT21_9FLAO</name>
<keyword evidence="2" id="KW-0472">Membrane</keyword>
<dbReference type="GO" id="GO:0000175">
    <property type="term" value="F:3'-5'-RNA exonuclease activity"/>
    <property type="evidence" value="ECO:0007669"/>
    <property type="project" value="TreeGrafter"/>
</dbReference>
<feature type="transmembrane region" description="Helical" evidence="2">
    <location>
        <begin position="619"/>
        <end position="638"/>
    </location>
</feature>
<dbReference type="GO" id="GO:0003723">
    <property type="term" value="F:RNA binding"/>
    <property type="evidence" value="ECO:0007669"/>
    <property type="project" value="UniProtKB-KW"/>
</dbReference>
<dbReference type="AlphaFoldDB" id="A0AAU7QT21"/>
<evidence type="ECO:0000256" key="1">
    <source>
        <dbReference type="ARBA" id="ARBA00022884"/>
    </source>
</evidence>
<dbReference type="InterPro" id="IPR020568">
    <property type="entry name" value="Ribosomal_Su5_D2-typ_SF"/>
</dbReference>
<dbReference type="PANTHER" id="PTHR11252:SF0">
    <property type="entry name" value="POLYRIBONUCLEOTIDE NUCLEOTIDYLTRANSFERASE 1, MITOCHONDRIAL"/>
    <property type="match status" value="1"/>
</dbReference>
<evidence type="ECO:0000313" key="4">
    <source>
        <dbReference type="EMBL" id="XBT18225.1"/>
    </source>
</evidence>
<feature type="domain" description="Exoribonuclease phosphorolytic" evidence="3">
    <location>
        <begin position="29"/>
        <end position="126"/>
    </location>
</feature>
<keyword evidence="1" id="KW-0694">RNA-binding</keyword>
<evidence type="ECO:0000256" key="2">
    <source>
        <dbReference type="SAM" id="Phobius"/>
    </source>
</evidence>
<dbReference type="InterPro" id="IPR012162">
    <property type="entry name" value="PNPase"/>
</dbReference>
<dbReference type="EMBL" id="CP157893">
    <property type="protein sequence ID" value="XBT18225.1"/>
    <property type="molecule type" value="Genomic_DNA"/>
</dbReference>
<dbReference type="Pfam" id="PF01138">
    <property type="entry name" value="RNase_PH"/>
    <property type="match status" value="2"/>
</dbReference>
<dbReference type="SUPFAM" id="SSF54211">
    <property type="entry name" value="Ribosomal protein S5 domain 2-like"/>
    <property type="match status" value="2"/>
</dbReference>
<dbReference type="SUPFAM" id="SSF55666">
    <property type="entry name" value="Ribonuclease PH domain 2-like"/>
    <property type="match status" value="2"/>
</dbReference>
<organism evidence="4">
    <name type="scientific">Candidatus Shikimatogenerans sp. Tser</name>
    <dbReference type="NCBI Taxonomy" id="3158568"/>
    <lineage>
        <taxon>Bacteria</taxon>
        <taxon>Pseudomonadati</taxon>
        <taxon>Bacteroidota</taxon>
        <taxon>Flavobacteriia</taxon>
        <taxon>Flavobacteriales</taxon>
        <taxon>Candidatus Shikimatogenerans</taxon>
    </lineage>
</organism>
<dbReference type="Gene3D" id="3.30.230.70">
    <property type="entry name" value="GHMP Kinase, N-terminal domain"/>
    <property type="match status" value="2"/>
</dbReference>
<dbReference type="PANTHER" id="PTHR11252">
    <property type="entry name" value="POLYRIBONUCLEOTIDE NUCLEOTIDYLTRANSFERASE"/>
    <property type="match status" value="1"/>
</dbReference>
<dbReference type="GO" id="GO:0004654">
    <property type="term" value="F:polyribonucleotide nucleotidyltransferase activity"/>
    <property type="evidence" value="ECO:0007669"/>
    <property type="project" value="InterPro"/>
</dbReference>
<keyword evidence="2" id="KW-0812">Transmembrane</keyword>
<dbReference type="GO" id="GO:0006402">
    <property type="term" value="P:mRNA catabolic process"/>
    <property type="evidence" value="ECO:0007669"/>
    <property type="project" value="InterPro"/>
</dbReference>
<dbReference type="InterPro" id="IPR027408">
    <property type="entry name" value="PNPase/RNase_PH_dom_sf"/>
</dbReference>
<proteinExistence type="predicted"/>
<dbReference type="InterPro" id="IPR036345">
    <property type="entry name" value="ExoRNase_PH_dom2_sf"/>
</dbReference>